<evidence type="ECO:0000256" key="4">
    <source>
        <dbReference type="ARBA" id="ARBA00022723"/>
    </source>
</evidence>
<keyword evidence="3" id="KW-0004">4Fe-4S</keyword>
<dbReference type="Gene3D" id="3.40.50.970">
    <property type="match status" value="1"/>
</dbReference>
<evidence type="ECO:0000256" key="5">
    <source>
        <dbReference type="ARBA" id="ARBA00022982"/>
    </source>
</evidence>
<feature type="domain" description="Pyruvate:ferredoxin oxidoreductase core" evidence="11">
    <location>
        <begin position="271"/>
        <end position="355"/>
    </location>
</feature>
<evidence type="ECO:0000256" key="8">
    <source>
        <dbReference type="ARBA" id="ARBA00023014"/>
    </source>
</evidence>
<keyword evidence="7" id="KW-0408">Iron</keyword>
<dbReference type="Gene3D" id="3.40.50.920">
    <property type="match status" value="1"/>
</dbReference>
<dbReference type="Pfam" id="PF01855">
    <property type="entry name" value="POR_N"/>
    <property type="match status" value="1"/>
</dbReference>
<dbReference type="Proteomes" id="UP000243361">
    <property type="component" value="Unassembled WGS sequence"/>
</dbReference>
<dbReference type="GO" id="GO:0051539">
    <property type="term" value="F:4 iron, 4 sulfur cluster binding"/>
    <property type="evidence" value="ECO:0007669"/>
    <property type="project" value="UniProtKB-KW"/>
</dbReference>
<keyword evidence="8" id="KW-0411">Iron-sulfur</keyword>
<comment type="similarity">
    <text evidence="1">Belongs to the pyruvate:ferredoxin/flavodoxin oxidoreductase family.</text>
</comment>
<accession>A0A657PMH9</accession>
<dbReference type="InterPro" id="IPR033412">
    <property type="entry name" value="PFOR_II"/>
</dbReference>
<evidence type="ECO:0000256" key="6">
    <source>
        <dbReference type="ARBA" id="ARBA00023002"/>
    </source>
</evidence>
<dbReference type="InterPro" id="IPR029061">
    <property type="entry name" value="THDP-binding"/>
</dbReference>
<protein>
    <submittedName>
        <fullName evidence="12">Pyruvate:ferredoxin (Flavodoxin) oxidoreductase</fullName>
    </submittedName>
</protein>
<dbReference type="Pfam" id="PF17147">
    <property type="entry name" value="PFOR_II"/>
    <property type="match status" value="1"/>
</dbReference>
<dbReference type="GO" id="GO:0016903">
    <property type="term" value="F:oxidoreductase activity, acting on the aldehyde or oxo group of donors"/>
    <property type="evidence" value="ECO:0007669"/>
    <property type="project" value="InterPro"/>
</dbReference>
<name>A0A657PMH9_9GAMM</name>
<proteinExistence type="inferred from homology"/>
<keyword evidence="13" id="KW-1185">Reference proteome</keyword>
<evidence type="ECO:0000259" key="9">
    <source>
        <dbReference type="Pfam" id="PF01558"/>
    </source>
</evidence>
<evidence type="ECO:0000259" key="10">
    <source>
        <dbReference type="Pfam" id="PF01855"/>
    </source>
</evidence>
<evidence type="ECO:0000256" key="1">
    <source>
        <dbReference type="ARBA" id="ARBA00009032"/>
    </source>
</evidence>
<dbReference type="InterPro" id="IPR002869">
    <property type="entry name" value="Pyrv_flavodox_OxRed_cen"/>
</dbReference>
<comment type="caution">
    <text evidence="12">The sequence shown here is derived from an EMBL/GenBank/DDBJ whole genome shotgun (WGS) entry which is preliminary data.</text>
</comment>
<dbReference type="InterPro" id="IPR002880">
    <property type="entry name" value="Pyrv_Fd/Flavodoxin_OxRdtase_N"/>
</dbReference>
<feature type="domain" description="Pyruvate/ketoisovalerate oxidoreductase catalytic" evidence="9">
    <location>
        <begin position="433"/>
        <end position="523"/>
    </location>
</feature>
<keyword evidence="2" id="KW-0813">Transport</keyword>
<dbReference type="FunFam" id="3.40.50.970:FF:000012">
    <property type="entry name" value="Pyruvate:ferredoxin (Flavodoxin) oxidoreductase"/>
    <property type="match status" value="1"/>
</dbReference>
<gene>
    <name evidence="12" type="ORF">B0D84_05855</name>
</gene>
<evidence type="ECO:0000256" key="7">
    <source>
        <dbReference type="ARBA" id="ARBA00023004"/>
    </source>
</evidence>
<dbReference type="InterPro" id="IPR019752">
    <property type="entry name" value="Pyrv/ketoisovalerate_OxRed_cat"/>
</dbReference>
<dbReference type="EMBL" id="MUIE01000393">
    <property type="protein sequence ID" value="OQX32643.1"/>
    <property type="molecule type" value="Genomic_DNA"/>
</dbReference>
<dbReference type="PANTHER" id="PTHR32154">
    <property type="entry name" value="PYRUVATE-FLAVODOXIN OXIDOREDUCTASE-RELATED"/>
    <property type="match status" value="1"/>
</dbReference>
<organism evidence="12 13">
    <name type="scientific">Candidatus Sedimenticola endophacoides</name>
    <dbReference type="NCBI Taxonomy" id="2548426"/>
    <lineage>
        <taxon>Bacteria</taxon>
        <taxon>Pseudomonadati</taxon>
        <taxon>Pseudomonadota</taxon>
        <taxon>Gammaproteobacteria</taxon>
        <taxon>Chromatiales</taxon>
        <taxon>Sedimenticolaceae</taxon>
        <taxon>Sedimenticola</taxon>
    </lineage>
</organism>
<evidence type="ECO:0000256" key="2">
    <source>
        <dbReference type="ARBA" id="ARBA00022448"/>
    </source>
</evidence>
<feature type="non-terminal residue" evidence="12">
    <location>
        <position position="526"/>
    </location>
</feature>
<dbReference type="FunFam" id="3.40.50.920:FF:000007">
    <property type="entry name" value="Pyruvate:ferredoxin (Flavodoxin) oxidoreductase"/>
    <property type="match status" value="1"/>
</dbReference>
<dbReference type="SUPFAM" id="SSF52518">
    <property type="entry name" value="Thiamin diphosphate-binding fold (THDP-binding)"/>
    <property type="match status" value="1"/>
</dbReference>
<dbReference type="Gene3D" id="3.40.920.10">
    <property type="entry name" value="Pyruvate-ferredoxin oxidoreductase, PFOR, domain III"/>
    <property type="match status" value="1"/>
</dbReference>
<keyword evidence="5" id="KW-0249">Electron transport</keyword>
<dbReference type="SUPFAM" id="SSF52922">
    <property type="entry name" value="TK C-terminal domain-like"/>
    <property type="match status" value="1"/>
</dbReference>
<reference evidence="12" key="1">
    <citation type="submission" date="2017-02" db="EMBL/GenBank/DDBJ databases">
        <title>Novel co-symbiosis in the unique lucinid bivalve Phacoides pectinatus.</title>
        <authorList>
            <person name="Lim S.J."/>
            <person name="Davis B.G."/>
            <person name="Gill D.E."/>
            <person name="Engel A.S."/>
            <person name="Anderson L.C."/>
            <person name="Campbell B.J."/>
        </authorList>
    </citation>
    <scope>NUCLEOTIDE SEQUENCE [LARGE SCALE GENOMIC DNA]</scope>
    <source>
        <strain evidence="12">LUC13016_P6</strain>
    </source>
</reference>
<dbReference type="AlphaFoldDB" id="A0A657PMH9"/>
<dbReference type="PANTHER" id="PTHR32154:SF0">
    <property type="entry name" value="PYRUVATE-FLAVODOXIN OXIDOREDUCTASE-RELATED"/>
    <property type="match status" value="1"/>
</dbReference>
<dbReference type="CDD" id="cd07034">
    <property type="entry name" value="TPP_PYR_PFOR_IOR-alpha_like"/>
    <property type="match status" value="1"/>
</dbReference>
<feature type="domain" description="Pyruvate flavodoxin/ferredoxin oxidoreductase pyrimidine binding" evidence="10">
    <location>
        <begin position="20"/>
        <end position="249"/>
    </location>
</feature>
<dbReference type="GO" id="GO:0046872">
    <property type="term" value="F:metal ion binding"/>
    <property type="evidence" value="ECO:0007669"/>
    <property type="project" value="UniProtKB-KW"/>
</dbReference>
<dbReference type="InterPro" id="IPR009014">
    <property type="entry name" value="Transketo_C/PFOR_II"/>
</dbReference>
<keyword evidence="4" id="KW-0479">Metal-binding</keyword>
<evidence type="ECO:0000313" key="12">
    <source>
        <dbReference type="EMBL" id="OQX32643.1"/>
    </source>
</evidence>
<keyword evidence="6" id="KW-0560">Oxidoreductase</keyword>
<dbReference type="SUPFAM" id="SSF53323">
    <property type="entry name" value="Pyruvate-ferredoxin oxidoreductase, PFOR, domain III"/>
    <property type="match status" value="1"/>
</dbReference>
<evidence type="ECO:0000313" key="13">
    <source>
        <dbReference type="Proteomes" id="UP000243361"/>
    </source>
</evidence>
<dbReference type="Pfam" id="PF01558">
    <property type="entry name" value="POR"/>
    <property type="match status" value="1"/>
</dbReference>
<evidence type="ECO:0000256" key="3">
    <source>
        <dbReference type="ARBA" id="ARBA00022485"/>
    </source>
</evidence>
<sequence length="526" mass="58014">MSEQKHFVTVDGNDAVAHIAYRVSEVCSIYPITPSSPMAESADVWSAKGVKNIWGQVPDVFEMQSEGGAAGTAHGALQAGALTTTFTSSQGLLLMLPNMYKIAGELTSTVFHVAARALAAQALSIFGDHQDVMSARMTGFAMLASSSVQEAHDMALISHAATLKARIPFMHFFDGFRTSHEVNKMELLSDDLIRAMIDDDLVYAHRRRALNPDHPFIRGTAQNPDVYFQGRESSNPYYLATPGIVQEYMDRFAGLTGRRYRLVEYYGDEQAEQLLVIIGSGAETAMETVEYLNAQGGRYGVLHLRLYRPFPAAQLVELMRHGVRGIAVLDRTKEPGCGGEPLYQDVVTALAEAFTEGRLERMPRVIGGRYGLSSKEFTPSMVKGVCDELLKERPKNHFTIGIHDDVTQTSLEWDPLFDLEKPHMTRALFYGLGSDGTVGANKNSIKIIGENTDLYAQGYFVYDSRKAGSQTVSHLRFGPYPIKAPYLIQTADFVACHQFNFVYKSEVLKNAGEGATFLLNSPHGPE</sequence>
<evidence type="ECO:0000259" key="11">
    <source>
        <dbReference type="Pfam" id="PF17147"/>
    </source>
</evidence>
<dbReference type="GO" id="GO:0006979">
    <property type="term" value="P:response to oxidative stress"/>
    <property type="evidence" value="ECO:0007669"/>
    <property type="project" value="TreeGrafter"/>
</dbReference>
<keyword evidence="12" id="KW-0670">Pyruvate</keyword>
<dbReference type="InterPro" id="IPR050722">
    <property type="entry name" value="Pyruvate:ferred/Flavod_OxRd"/>
</dbReference>